<feature type="domain" description="DUF8054" evidence="3">
    <location>
        <begin position="5"/>
        <end position="82"/>
    </location>
</feature>
<dbReference type="Proteomes" id="UP000011688">
    <property type="component" value="Unassembled WGS sequence"/>
</dbReference>
<dbReference type="eggNOG" id="arCOG08971">
    <property type="taxonomic scope" value="Archaea"/>
</dbReference>
<dbReference type="Pfam" id="PF26238">
    <property type="entry name" value="DUF8054_M"/>
    <property type="match status" value="1"/>
</dbReference>
<comment type="caution">
    <text evidence="6">The sequence shown here is derived from an EMBL/GenBank/DDBJ whole genome shotgun (WGS) entry which is preliminary data.</text>
</comment>
<accession>L9WWI9</accession>
<evidence type="ECO:0000313" key="6">
    <source>
        <dbReference type="EMBL" id="ELY53516.1"/>
    </source>
</evidence>
<reference evidence="6 7" key="1">
    <citation type="journal article" date="2014" name="PLoS Genet.">
        <title>Phylogenetically driven sequencing of extremely halophilic archaea reveals strategies for static and dynamic osmo-response.</title>
        <authorList>
            <person name="Becker E.A."/>
            <person name="Seitzer P.M."/>
            <person name="Tritt A."/>
            <person name="Larsen D."/>
            <person name="Krusor M."/>
            <person name="Yao A.I."/>
            <person name="Wu D."/>
            <person name="Madern D."/>
            <person name="Eisen J.A."/>
            <person name="Darling A.E."/>
            <person name="Facciotti M.T."/>
        </authorList>
    </citation>
    <scope>NUCLEOTIDE SEQUENCE [LARGE SCALE GENOMIC DNA]</scope>
    <source>
        <strain evidence="6 7">DSM 10524</strain>
    </source>
</reference>
<feature type="domain" description="DUF8054" evidence="5">
    <location>
        <begin position="111"/>
        <end position="222"/>
    </location>
</feature>
<dbReference type="Pfam" id="PF26236">
    <property type="entry name" value="DUF8054_N"/>
    <property type="match status" value="1"/>
</dbReference>
<proteinExistence type="predicted"/>
<gene>
    <name evidence="6" type="ORF">C491_21546</name>
</gene>
<dbReference type="EMBL" id="AOIB01000043">
    <property type="protein sequence ID" value="ELY53516.1"/>
    <property type="molecule type" value="Genomic_DNA"/>
</dbReference>
<evidence type="ECO:0000256" key="2">
    <source>
        <dbReference type="SAM" id="Phobius"/>
    </source>
</evidence>
<dbReference type="InterPro" id="IPR058675">
    <property type="entry name" value="DUF8054_C"/>
</dbReference>
<sequence>MTSLLERIRRPEYTGSNRCWPCTITNGALVAVAATALALIRRGRLAAAVGIAGLASIGLRGYVVPYTPRFAPQLAAALSLDPHDADEPGSLSGVSEGDEAGDDAVSGEAVLAALVEANVVVPDGEELRLEPAFRSAWRDEMRSLRDDDLEALARLADRHTAPETDVWVGSSFGRSYLVLQGEGGGIVTLRREIAVAELGAARALESRVDDPAIRRAAGRPLRSLLETCPLCEGSLEITQSTCCGEVTPIGSLPSEKLYCPDCNVRLFTFDRER</sequence>
<dbReference type="Pfam" id="PF26237">
    <property type="entry name" value="DUF8054_C"/>
    <property type="match status" value="1"/>
</dbReference>
<keyword evidence="7" id="KW-1185">Reference proteome</keyword>
<feature type="transmembrane region" description="Helical" evidence="2">
    <location>
        <begin position="45"/>
        <end position="63"/>
    </location>
</feature>
<dbReference type="InterPro" id="IPR058775">
    <property type="entry name" value="DUF8054_M"/>
</dbReference>
<dbReference type="OrthoDB" id="205972at2157"/>
<dbReference type="AlphaFoldDB" id="L9WWI9"/>
<evidence type="ECO:0000259" key="3">
    <source>
        <dbReference type="Pfam" id="PF26236"/>
    </source>
</evidence>
<protein>
    <submittedName>
        <fullName evidence="6">Uncharacterized protein</fullName>
    </submittedName>
</protein>
<feature type="region of interest" description="Disordered" evidence="1">
    <location>
        <begin position="81"/>
        <end position="102"/>
    </location>
</feature>
<organism evidence="6 7">
    <name type="scientific">Natronococcus amylolyticus DSM 10524</name>
    <dbReference type="NCBI Taxonomy" id="1227497"/>
    <lineage>
        <taxon>Archaea</taxon>
        <taxon>Methanobacteriati</taxon>
        <taxon>Methanobacteriota</taxon>
        <taxon>Stenosarchaea group</taxon>
        <taxon>Halobacteria</taxon>
        <taxon>Halobacteriales</taxon>
        <taxon>Natrialbaceae</taxon>
        <taxon>Natronococcus</taxon>
    </lineage>
</organism>
<evidence type="ECO:0000259" key="5">
    <source>
        <dbReference type="Pfam" id="PF26238"/>
    </source>
</evidence>
<evidence type="ECO:0000256" key="1">
    <source>
        <dbReference type="SAM" id="MobiDB-lite"/>
    </source>
</evidence>
<evidence type="ECO:0000259" key="4">
    <source>
        <dbReference type="Pfam" id="PF26237"/>
    </source>
</evidence>
<evidence type="ECO:0000313" key="7">
    <source>
        <dbReference type="Proteomes" id="UP000011688"/>
    </source>
</evidence>
<keyword evidence="2" id="KW-0812">Transmembrane</keyword>
<feature type="domain" description="DUF8054" evidence="4">
    <location>
        <begin position="226"/>
        <end position="269"/>
    </location>
</feature>
<keyword evidence="2" id="KW-1133">Transmembrane helix</keyword>
<name>L9WWI9_9EURY</name>
<dbReference type="InterPro" id="IPR058674">
    <property type="entry name" value="DUF8054_N"/>
</dbReference>
<keyword evidence="2" id="KW-0472">Membrane</keyword>
<dbReference type="PATRIC" id="fig|1227497.3.peg.4415"/>
<dbReference type="RefSeq" id="WP_005559984.1">
    <property type="nucleotide sequence ID" value="NZ_AOIB01000043.1"/>
</dbReference>